<evidence type="ECO:0000313" key="3">
    <source>
        <dbReference type="Proteomes" id="UP000767238"/>
    </source>
</evidence>
<protein>
    <submittedName>
        <fullName evidence="2">Uncharacterized protein</fullName>
    </submittedName>
</protein>
<name>A0A9P8K8P5_AURME</name>
<gene>
    <name evidence="2" type="ORF">KCV03_g4797</name>
</gene>
<feature type="compositionally biased region" description="Acidic residues" evidence="1">
    <location>
        <begin position="189"/>
        <end position="200"/>
    </location>
</feature>
<proteinExistence type="predicted"/>
<dbReference type="AlphaFoldDB" id="A0A9P8K8P5"/>
<evidence type="ECO:0000313" key="2">
    <source>
        <dbReference type="EMBL" id="KAH0221931.1"/>
    </source>
</evidence>
<dbReference type="Proteomes" id="UP000767238">
    <property type="component" value="Unassembled WGS sequence"/>
</dbReference>
<reference evidence="2" key="2">
    <citation type="submission" date="2021-08" db="EMBL/GenBank/DDBJ databases">
        <authorList>
            <person name="Gostincar C."/>
            <person name="Sun X."/>
            <person name="Song Z."/>
            <person name="Gunde-Cimerman N."/>
        </authorList>
    </citation>
    <scope>NUCLEOTIDE SEQUENCE</scope>
    <source>
        <strain evidence="2">EXF-8016</strain>
    </source>
</reference>
<accession>A0A9P8K8P5</accession>
<sequence>MEAIRPPWGPEYYYAQPANTPGQMPRVPSGPQQSPTNQPPAPALPCQVSEFHANITRLSGPVWYMSDATKLGALRTLCNAAIELVTNTDTTIKAHLRHDKVFTETCWRLYDTLDERSKTSLLQARELSEAVEKLERVRDGCFVGFAEFLDVFRKNSIPVWKERVRGLGDEDEEDDADEDSLPDQYDSYDSMDEEEDEDDL</sequence>
<feature type="non-terminal residue" evidence="2">
    <location>
        <position position="1"/>
    </location>
</feature>
<reference evidence="2" key="1">
    <citation type="journal article" date="2021" name="J Fungi (Basel)">
        <title>Virulence traits and population genomics of the black yeast Aureobasidium melanogenum.</title>
        <authorList>
            <person name="Cernosa A."/>
            <person name="Sun X."/>
            <person name="Gostincar C."/>
            <person name="Fang C."/>
            <person name="Gunde-Cimerman N."/>
            <person name="Song Z."/>
        </authorList>
    </citation>
    <scope>NUCLEOTIDE SEQUENCE</scope>
    <source>
        <strain evidence="2">EXF-8016</strain>
    </source>
</reference>
<feature type="compositionally biased region" description="Acidic residues" evidence="1">
    <location>
        <begin position="169"/>
        <end position="181"/>
    </location>
</feature>
<evidence type="ECO:0000256" key="1">
    <source>
        <dbReference type="SAM" id="MobiDB-lite"/>
    </source>
</evidence>
<dbReference type="EMBL" id="JAHFYH010000030">
    <property type="protein sequence ID" value="KAH0221931.1"/>
    <property type="molecule type" value="Genomic_DNA"/>
</dbReference>
<feature type="region of interest" description="Disordered" evidence="1">
    <location>
        <begin position="1"/>
        <end position="43"/>
    </location>
</feature>
<dbReference type="OrthoDB" id="3926785at2759"/>
<organism evidence="2 3">
    <name type="scientific">Aureobasidium melanogenum</name>
    <name type="common">Aureobasidium pullulans var. melanogenum</name>
    <dbReference type="NCBI Taxonomy" id="46634"/>
    <lineage>
        <taxon>Eukaryota</taxon>
        <taxon>Fungi</taxon>
        <taxon>Dikarya</taxon>
        <taxon>Ascomycota</taxon>
        <taxon>Pezizomycotina</taxon>
        <taxon>Dothideomycetes</taxon>
        <taxon>Dothideomycetidae</taxon>
        <taxon>Dothideales</taxon>
        <taxon>Saccotheciaceae</taxon>
        <taxon>Aureobasidium</taxon>
    </lineage>
</organism>
<feature type="region of interest" description="Disordered" evidence="1">
    <location>
        <begin position="164"/>
        <end position="200"/>
    </location>
</feature>
<comment type="caution">
    <text evidence="2">The sequence shown here is derived from an EMBL/GenBank/DDBJ whole genome shotgun (WGS) entry which is preliminary data.</text>
</comment>